<dbReference type="InterPro" id="IPR017853">
    <property type="entry name" value="GH"/>
</dbReference>
<dbReference type="Gene3D" id="3.20.20.80">
    <property type="entry name" value="Glycosidases"/>
    <property type="match status" value="1"/>
</dbReference>
<dbReference type="GeneID" id="31359000"/>
<organism evidence="3 4">
    <name type="scientific">Heterostelium pallidum (strain ATCC 26659 / Pp 5 / PN500)</name>
    <name type="common">Cellular slime mold</name>
    <name type="synonym">Polysphondylium pallidum</name>
    <dbReference type="NCBI Taxonomy" id="670386"/>
    <lineage>
        <taxon>Eukaryota</taxon>
        <taxon>Amoebozoa</taxon>
        <taxon>Evosea</taxon>
        <taxon>Eumycetozoa</taxon>
        <taxon>Dictyostelia</taxon>
        <taxon>Acytosteliales</taxon>
        <taxon>Acytosteliaceae</taxon>
        <taxon>Heterostelium</taxon>
    </lineage>
</organism>
<dbReference type="SUPFAM" id="SSF51445">
    <property type="entry name" value="(Trans)glycosidases"/>
    <property type="match status" value="1"/>
</dbReference>
<feature type="chain" id="PRO_5003040863" description="Glycoside hydrolase family 5 domain-containing protein" evidence="2">
    <location>
        <begin position="20"/>
        <end position="489"/>
    </location>
</feature>
<name>D3B504_HETP5</name>
<dbReference type="EMBL" id="ADBJ01000010">
    <property type="protein sequence ID" value="EFA84402.1"/>
    <property type="molecule type" value="Genomic_DNA"/>
</dbReference>
<dbReference type="InParanoid" id="D3B504"/>
<comment type="caution">
    <text evidence="3">The sequence shown here is derived from an EMBL/GenBank/DDBJ whole genome shotgun (WGS) entry which is preliminary data.</text>
</comment>
<dbReference type="InterPro" id="IPR051923">
    <property type="entry name" value="Glycosyl_Hydrolase_39"/>
</dbReference>
<proteinExistence type="predicted"/>
<dbReference type="PANTHER" id="PTHR12631:SF11">
    <property type="entry name" value="GLYCOSIDE HYDROLASE FAMILY 5 DOMAIN-CONTAINING PROTEIN"/>
    <property type="match status" value="1"/>
</dbReference>
<feature type="transmembrane region" description="Helical" evidence="1">
    <location>
        <begin position="468"/>
        <end position="487"/>
    </location>
</feature>
<dbReference type="PANTHER" id="PTHR12631">
    <property type="entry name" value="ALPHA-L-IDURONIDASE"/>
    <property type="match status" value="1"/>
</dbReference>
<evidence type="ECO:0000256" key="2">
    <source>
        <dbReference type="SAM" id="SignalP"/>
    </source>
</evidence>
<keyword evidence="1" id="KW-0812">Transmembrane</keyword>
<evidence type="ECO:0000313" key="3">
    <source>
        <dbReference type="EMBL" id="EFA84402.1"/>
    </source>
</evidence>
<protein>
    <recommendedName>
        <fullName evidence="5">Glycoside hydrolase family 5 domain-containing protein</fullName>
    </recommendedName>
</protein>
<keyword evidence="1" id="KW-1133">Transmembrane helix</keyword>
<reference evidence="3 4" key="1">
    <citation type="journal article" date="2011" name="Genome Res.">
        <title>Phylogeny-wide analysis of social amoeba genomes highlights ancient origins for complex intercellular communication.</title>
        <authorList>
            <person name="Heidel A.J."/>
            <person name="Lawal H.M."/>
            <person name="Felder M."/>
            <person name="Schilde C."/>
            <person name="Helps N.R."/>
            <person name="Tunggal B."/>
            <person name="Rivero F."/>
            <person name="John U."/>
            <person name="Schleicher M."/>
            <person name="Eichinger L."/>
            <person name="Platzer M."/>
            <person name="Noegel A.A."/>
            <person name="Schaap P."/>
            <person name="Gloeckner G."/>
        </authorList>
    </citation>
    <scope>NUCLEOTIDE SEQUENCE [LARGE SCALE GENOMIC DNA]</scope>
    <source>
        <strain evidence="4">ATCC 26659 / Pp 5 / PN500</strain>
    </source>
</reference>
<accession>D3B504</accession>
<keyword evidence="2" id="KW-0732">Signal</keyword>
<keyword evidence="4" id="KW-1185">Reference proteome</keyword>
<dbReference type="GO" id="GO:0004553">
    <property type="term" value="F:hydrolase activity, hydrolyzing O-glycosyl compounds"/>
    <property type="evidence" value="ECO:0007669"/>
    <property type="project" value="TreeGrafter"/>
</dbReference>
<dbReference type="Proteomes" id="UP000001396">
    <property type="component" value="Unassembled WGS sequence"/>
</dbReference>
<evidence type="ECO:0000256" key="1">
    <source>
        <dbReference type="SAM" id="Phobius"/>
    </source>
</evidence>
<keyword evidence="1" id="KW-0472">Membrane</keyword>
<dbReference type="OMA" id="IDAMSTH"/>
<feature type="signal peptide" evidence="2">
    <location>
        <begin position="1"/>
        <end position="19"/>
    </location>
</feature>
<evidence type="ECO:0008006" key="5">
    <source>
        <dbReference type="Google" id="ProtNLM"/>
    </source>
</evidence>
<evidence type="ECO:0000313" key="4">
    <source>
        <dbReference type="Proteomes" id="UP000001396"/>
    </source>
</evidence>
<gene>
    <name evidence="3" type="ORF">PPL_03480</name>
</gene>
<dbReference type="RefSeq" id="XP_020436516.1">
    <property type="nucleotide sequence ID" value="XM_020574444.1"/>
</dbReference>
<sequence>MKLILNLLIFFVFLQFVNAAQQQYQYGINGGYYGWSGEKQNQLYVEAGIQSARMLFPYSFFEQWGMRILIDNHSFNKSLGMTDYVAFLTYNQSAGVYTLPTSLYEPIWSNGQVNKNNLWAVFINQSVSTYKDYITLLEIWNEPDFINDWRYSLTWWNSPPTAQQLVRFGGDIYTYIRLLRITYEVTKRVAPSIYVTVGGLGYPQFLDAVLRYTDNSADGLTGINYIDAMSTHFYPYLATSKTDSDSYVMAYTEHINAFKNVSKTRGFKPKYWVVTETGVSTKPFDNYYGSEVLQRNYFMKLPSISIINGVTQNHVFVTGDTDNEWFGLFYNFIGKDSAKMKDSAKAVRFWKQNMSNRVRSDSQSNLLVSQLPSNVVGHAYVSLTNSTDFVYIIWANSSTYKYDEDTPSVKVTLKSSGEYKLIDYTGAYFKLAPFSNNSVTFTVDSTPILCYDTFSTHNEDPVNSSSKLYTIFTISLIVLLLTINLLFNF</sequence>
<dbReference type="AlphaFoldDB" id="D3B504"/>